<sequence length="256" mass="29403">MWSFFRKKKEYDCPICAAKGELLDTVDLNKHCEVSKRGALPRSGVAIEYYLCSDCRFCWAPMMHAWSVDEFEEKIYNQDYVYVDPEYIESRPRTNSEMLIANVPHASSIRHLDYGGGNGMLSKLLNEAGWQSSSYDPMVDHDVSIESLGKFDFITSFEVFEHVPDVHRLISDLDQLIADNGIIIFSTITSDEFITPGKKLNWWYAAPRNGHISLFSQNALRRLGHSKNFQFTSFSPALHVFFKSVPEWASHMIKIV</sequence>
<dbReference type="EC" id="2.1.1.-" evidence="1"/>
<organism evidence="1 2">
    <name type="scientific">Undibacterium cyanobacteriorum</name>
    <dbReference type="NCBI Taxonomy" id="3073561"/>
    <lineage>
        <taxon>Bacteria</taxon>
        <taxon>Pseudomonadati</taxon>
        <taxon>Pseudomonadota</taxon>
        <taxon>Betaproteobacteria</taxon>
        <taxon>Burkholderiales</taxon>
        <taxon>Oxalobacteraceae</taxon>
        <taxon>Undibacterium</taxon>
    </lineage>
</organism>
<dbReference type="Pfam" id="PF13489">
    <property type="entry name" value="Methyltransf_23"/>
    <property type="match status" value="1"/>
</dbReference>
<dbReference type="Gene3D" id="3.40.50.150">
    <property type="entry name" value="Vaccinia Virus protein VP39"/>
    <property type="match status" value="1"/>
</dbReference>
<keyword evidence="2" id="KW-1185">Reference proteome</keyword>
<dbReference type="GO" id="GO:0032259">
    <property type="term" value="P:methylation"/>
    <property type="evidence" value="ECO:0007669"/>
    <property type="project" value="UniProtKB-KW"/>
</dbReference>
<dbReference type="EMBL" id="CP133720">
    <property type="protein sequence ID" value="WMW81937.1"/>
    <property type="molecule type" value="Genomic_DNA"/>
</dbReference>
<keyword evidence="1" id="KW-0489">Methyltransferase</keyword>
<evidence type="ECO:0000313" key="2">
    <source>
        <dbReference type="Proteomes" id="UP001181355"/>
    </source>
</evidence>
<gene>
    <name evidence="1" type="ORF">RF679_06535</name>
</gene>
<dbReference type="GO" id="GO:0008168">
    <property type="term" value="F:methyltransferase activity"/>
    <property type="evidence" value="ECO:0007669"/>
    <property type="project" value="UniProtKB-KW"/>
</dbReference>
<proteinExistence type="predicted"/>
<evidence type="ECO:0000313" key="1">
    <source>
        <dbReference type="EMBL" id="WMW81937.1"/>
    </source>
</evidence>
<dbReference type="RefSeq" id="WP_309483414.1">
    <property type="nucleotide sequence ID" value="NZ_CP133720.1"/>
</dbReference>
<protein>
    <submittedName>
        <fullName evidence="1">Class I SAM-dependent methyltransferase</fullName>
        <ecNumber evidence="1">2.1.1.-</ecNumber>
    </submittedName>
</protein>
<accession>A0ABY9RL32</accession>
<dbReference type="SUPFAM" id="SSF53335">
    <property type="entry name" value="S-adenosyl-L-methionine-dependent methyltransferases"/>
    <property type="match status" value="1"/>
</dbReference>
<keyword evidence="1" id="KW-0808">Transferase</keyword>
<dbReference type="Proteomes" id="UP001181355">
    <property type="component" value="Chromosome"/>
</dbReference>
<dbReference type="InterPro" id="IPR029063">
    <property type="entry name" value="SAM-dependent_MTases_sf"/>
</dbReference>
<reference evidence="1" key="1">
    <citation type="submission" date="2023-09" db="EMBL/GenBank/DDBJ databases">
        <title>Undibacterium sp. 20NA77.5 isolated from freshwater.</title>
        <authorList>
            <person name="Le V."/>
            <person name="Ko S.-R."/>
            <person name="Ahn C.-Y."/>
            <person name="Oh H.-M."/>
        </authorList>
    </citation>
    <scope>NUCLEOTIDE SEQUENCE</scope>
    <source>
        <strain evidence="1">20NA77.5</strain>
    </source>
</reference>
<name>A0ABY9RL32_9BURK</name>